<proteinExistence type="inferred from homology"/>
<dbReference type="GO" id="GO:0005737">
    <property type="term" value="C:cytoplasm"/>
    <property type="evidence" value="ECO:0007669"/>
    <property type="project" value="UniProtKB-UniRule"/>
</dbReference>
<dbReference type="PANTHER" id="PTHR11557:SF0">
    <property type="entry name" value="PORPHOBILINOGEN DEAMINASE"/>
    <property type="match status" value="1"/>
</dbReference>
<dbReference type="InterPro" id="IPR022418">
    <property type="entry name" value="Porphobilinogen_deaminase_C"/>
</dbReference>
<comment type="catalytic activity">
    <reaction evidence="8">
        <text>4 porphobilinogen + H2O = hydroxymethylbilane + 4 NH4(+)</text>
        <dbReference type="Rhea" id="RHEA:13185"/>
        <dbReference type="ChEBI" id="CHEBI:15377"/>
        <dbReference type="ChEBI" id="CHEBI:28938"/>
        <dbReference type="ChEBI" id="CHEBI:57845"/>
        <dbReference type="ChEBI" id="CHEBI:58126"/>
        <dbReference type="EC" id="2.5.1.61"/>
    </reaction>
</comment>
<dbReference type="GO" id="GO:0006783">
    <property type="term" value="P:heme biosynthetic process"/>
    <property type="evidence" value="ECO:0007669"/>
    <property type="project" value="TreeGrafter"/>
</dbReference>
<dbReference type="SUPFAM" id="SSF54782">
    <property type="entry name" value="Porphobilinogen deaminase (hydroxymethylbilane synthase), C-terminal domain"/>
    <property type="match status" value="1"/>
</dbReference>
<dbReference type="Gene3D" id="3.30.160.40">
    <property type="entry name" value="Porphobilinogen deaminase, C-terminal domain"/>
    <property type="match status" value="1"/>
</dbReference>
<evidence type="ECO:0000256" key="3">
    <source>
        <dbReference type="ARBA" id="ARBA00005638"/>
    </source>
</evidence>
<gene>
    <name evidence="12" type="ORF">SAMN04489712_112148</name>
</gene>
<accession>A0A1H6D0T5</accession>
<comment type="cofactor">
    <cofactor evidence="1">
        <name>dipyrromethane</name>
        <dbReference type="ChEBI" id="CHEBI:60342"/>
    </cofactor>
</comment>
<feature type="domain" description="Porphobilinogen deaminase C-terminal" evidence="11">
    <location>
        <begin position="254"/>
        <end position="322"/>
    </location>
</feature>
<dbReference type="Proteomes" id="UP000236723">
    <property type="component" value="Unassembled WGS sequence"/>
</dbReference>
<evidence type="ECO:0000256" key="5">
    <source>
        <dbReference type="ARBA" id="ARBA00012655"/>
    </source>
</evidence>
<dbReference type="PROSITE" id="PS00533">
    <property type="entry name" value="PORPHOBILINOGEN_DEAM"/>
    <property type="match status" value="1"/>
</dbReference>
<evidence type="ECO:0000256" key="2">
    <source>
        <dbReference type="ARBA" id="ARBA00002869"/>
    </source>
</evidence>
<evidence type="ECO:0000256" key="6">
    <source>
        <dbReference type="ARBA" id="ARBA00022679"/>
    </source>
</evidence>
<dbReference type="RefSeq" id="WP_103940718.1">
    <property type="nucleotide sequence ID" value="NZ_FNVO01000012.1"/>
</dbReference>
<keyword evidence="13" id="KW-1185">Reference proteome</keyword>
<sequence>MTIVPSGSPQALTPATAYFRDALPKRPLRLGGRTSHLARAYARRVIDTLTSVVPGLRVEYVPITTSADRYKGDLSELGGKGLFMKEIDKALMVGEIDAAVHCMKDVPGDVPLPKGLVFAAYMQRDDVHDAVVFPEGSKYSSIEELPTGARIGTSAVRRKAQLLRWRPDLNVQRFRGNVIPRLTRLDEDREVDALVLARGGLAAVGMDHRISQVVAMEKMCPAIGAGVVGVQCRKADEGIVELLQMIDHAETRTHILAERTMLHALQGHCNSPIAGHCHTTQDGQLSLIGMVFSRDGATFAYAHEWDTPDHAHELGAYVAATLTRKNARSIIAGTRLHQRP</sequence>
<evidence type="ECO:0000256" key="4">
    <source>
        <dbReference type="ARBA" id="ARBA00011245"/>
    </source>
</evidence>
<evidence type="ECO:0000256" key="8">
    <source>
        <dbReference type="ARBA" id="ARBA00048169"/>
    </source>
</evidence>
<feature type="domain" description="Porphobilinogen deaminase N-terminal" evidence="10">
    <location>
        <begin position="28"/>
        <end position="239"/>
    </location>
</feature>
<organism evidence="12 13">
    <name type="scientific">Thermomonospora echinospora</name>
    <dbReference type="NCBI Taxonomy" id="1992"/>
    <lineage>
        <taxon>Bacteria</taxon>
        <taxon>Bacillati</taxon>
        <taxon>Actinomycetota</taxon>
        <taxon>Actinomycetes</taxon>
        <taxon>Streptosporangiales</taxon>
        <taxon>Thermomonosporaceae</taxon>
        <taxon>Thermomonospora</taxon>
    </lineage>
</organism>
<dbReference type="EMBL" id="FNVO01000012">
    <property type="protein sequence ID" value="SEG78971.1"/>
    <property type="molecule type" value="Genomic_DNA"/>
</dbReference>
<comment type="similarity">
    <text evidence="3">Belongs to the HMBS family.</text>
</comment>
<evidence type="ECO:0000313" key="12">
    <source>
        <dbReference type="EMBL" id="SEG78971.1"/>
    </source>
</evidence>
<keyword evidence="6" id="KW-0808">Transferase</keyword>
<dbReference type="InterPro" id="IPR000860">
    <property type="entry name" value="HemC"/>
</dbReference>
<evidence type="ECO:0000259" key="10">
    <source>
        <dbReference type="Pfam" id="PF01379"/>
    </source>
</evidence>
<dbReference type="SUPFAM" id="SSF53850">
    <property type="entry name" value="Periplasmic binding protein-like II"/>
    <property type="match status" value="1"/>
</dbReference>
<dbReference type="Pfam" id="PF03900">
    <property type="entry name" value="Porphobil_deamC"/>
    <property type="match status" value="1"/>
</dbReference>
<dbReference type="OrthoDB" id="9810298at2"/>
<dbReference type="PIRSF" id="PIRSF001438">
    <property type="entry name" value="4pyrrol_synth_OHMeBilane_synth"/>
    <property type="match status" value="1"/>
</dbReference>
<name>A0A1H6D0T5_9ACTN</name>
<dbReference type="InterPro" id="IPR036803">
    <property type="entry name" value="Porphobilinogen_deaminase_C_sf"/>
</dbReference>
<dbReference type="InterPro" id="IPR022417">
    <property type="entry name" value="Porphobilin_deaminase_N"/>
</dbReference>
<dbReference type="Gene3D" id="3.40.190.10">
    <property type="entry name" value="Periplasmic binding protein-like II"/>
    <property type="match status" value="2"/>
</dbReference>
<evidence type="ECO:0000256" key="1">
    <source>
        <dbReference type="ARBA" id="ARBA00001916"/>
    </source>
</evidence>
<evidence type="ECO:0000256" key="7">
    <source>
        <dbReference type="ARBA" id="ARBA00023244"/>
    </source>
</evidence>
<evidence type="ECO:0000256" key="9">
    <source>
        <dbReference type="NCBIfam" id="TIGR00212"/>
    </source>
</evidence>
<protein>
    <recommendedName>
        <fullName evidence="5 9">Hydroxymethylbilane synthase</fullName>
        <ecNumber evidence="5 9">2.5.1.61</ecNumber>
    </recommendedName>
</protein>
<keyword evidence="7" id="KW-0627">Porphyrin biosynthesis</keyword>
<dbReference type="EC" id="2.5.1.61" evidence="5 9"/>
<dbReference type="FunFam" id="3.40.190.10:FF:000005">
    <property type="entry name" value="Porphobilinogen deaminase"/>
    <property type="match status" value="1"/>
</dbReference>
<dbReference type="Pfam" id="PF01379">
    <property type="entry name" value="Porphobil_deam"/>
    <property type="match status" value="1"/>
</dbReference>
<comment type="subunit">
    <text evidence="4">Monomer.</text>
</comment>
<reference evidence="13" key="1">
    <citation type="submission" date="2016-10" db="EMBL/GenBank/DDBJ databases">
        <authorList>
            <person name="Varghese N."/>
            <person name="Submissions S."/>
        </authorList>
    </citation>
    <scope>NUCLEOTIDE SEQUENCE [LARGE SCALE GENOMIC DNA]</scope>
    <source>
        <strain evidence="13">DSM 43163</strain>
    </source>
</reference>
<dbReference type="InterPro" id="IPR022419">
    <property type="entry name" value="Porphobilin_deaminase_cofac_BS"/>
</dbReference>
<dbReference type="GO" id="GO:0004418">
    <property type="term" value="F:hydroxymethylbilane synthase activity"/>
    <property type="evidence" value="ECO:0007669"/>
    <property type="project" value="UniProtKB-UniRule"/>
</dbReference>
<evidence type="ECO:0000259" key="11">
    <source>
        <dbReference type="Pfam" id="PF03900"/>
    </source>
</evidence>
<evidence type="ECO:0000313" key="13">
    <source>
        <dbReference type="Proteomes" id="UP000236723"/>
    </source>
</evidence>
<dbReference type="PANTHER" id="PTHR11557">
    <property type="entry name" value="PORPHOBILINOGEN DEAMINASE"/>
    <property type="match status" value="1"/>
</dbReference>
<dbReference type="PRINTS" id="PR00151">
    <property type="entry name" value="PORPHBDMNASE"/>
</dbReference>
<dbReference type="NCBIfam" id="TIGR00212">
    <property type="entry name" value="hemC"/>
    <property type="match status" value="1"/>
</dbReference>
<comment type="function">
    <text evidence="2">Tetrapolymerization of the monopyrrole PBG into the hydroxymethylbilane pre-uroporphyrinogen in several discrete steps.</text>
</comment>
<dbReference type="AlphaFoldDB" id="A0A1H6D0T5"/>